<organism evidence="1 2">
    <name type="scientific">Ancylostoma ceylanicum</name>
    <dbReference type="NCBI Taxonomy" id="53326"/>
    <lineage>
        <taxon>Eukaryota</taxon>
        <taxon>Metazoa</taxon>
        <taxon>Ecdysozoa</taxon>
        <taxon>Nematoda</taxon>
        <taxon>Chromadorea</taxon>
        <taxon>Rhabditida</taxon>
        <taxon>Rhabditina</taxon>
        <taxon>Rhabditomorpha</taxon>
        <taxon>Strongyloidea</taxon>
        <taxon>Ancylostomatidae</taxon>
        <taxon>Ancylostomatinae</taxon>
        <taxon>Ancylostoma</taxon>
    </lineage>
</organism>
<proteinExistence type="predicted"/>
<dbReference type="AlphaFoldDB" id="A0A016T3M2"/>
<name>A0A016T3M2_9BILA</name>
<dbReference type="EMBL" id="JARK01001478">
    <property type="protein sequence ID" value="EYB97297.1"/>
    <property type="molecule type" value="Genomic_DNA"/>
</dbReference>
<evidence type="ECO:0000313" key="2">
    <source>
        <dbReference type="Proteomes" id="UP000024635"/>
    </source>
</evidence>
<keyword evidence="2" id="KW-1185">Reference proteome</keyword>
<gene>
    <name evidence="1" type="primary">Acey_s0142.g2344</name>
    <name evidence="1" type="ORF">Y032_0142g2344</name>
</gene>
<sequence>MLYKNLNAHTHFTMSSKLNVILPKNLAALYKCQRIEMFVGRMAGNPFLSILTQSLYAQQSSSDKVG</sequence>
<dbReference type="Proteomes" id="UP000024635">
    <property type="component" value="Unassembled WGS sequence"/>
</dbReference>
<reference evidence="2" key="1">
    <citation type="journal article" date="2015" name="Nat. Genet.">
        <title>The genome and transcriptome of the zoonotic hookworm Ancylostoma ceylanicum identify infection-specific gene families.</title>
        <authorList>
            <person name="Schwarz E.M."/>
            <person name="Hu Y."/>
            <person name="Antoshechkin I."/>
            <person name="Miller M.M."/>
            <person name="Sternberg P.W."/>
            <person name="Aroian R.V."/>
        </authorList>
    </citation>
    <scope>NUCLEOTIDE SEQUENCE</scope>
    <source>
        <strain evidence="2">HY135</strain>
    </source>
</reference>
<protein>
    <submittedName>
        <fullName evidence="1">Uncharacterized protein</fullName>
    </submittedName>
</protein>
<evidence type="ECO:0000313" key="1">
    <source>
        <dbReference type="EMBL" id="EYB97297.1"/>
    </source>
</evidence>
<comment type="caution">
    <text evidence="1">The sequence shown here is derived from an EMBL/GenBank/DDBJ whole genome shotgun (WGS) entry which is preliminary data.</text>
</comment>
<accession>A0A016T3M2</accession>